<organism evidence="11 12">
    <name type="scientific">Exophiala dermatitidis</name>
    <name type="common">Black yeast-like fungus</name>
    <name type="synonym">Wangiella dermatitidis</name>
    <dbReference type="NCBI Taxonomy" id="5970"/>
    <lineage>
        <taxon>Eukaryota</taxon>
        <taxon>Fungi</taxon>
        <taxon>Dikarya</taxon>
        <taxon>Ascomycota</taxon>
        <taxon>Pezizomycotina</taxon>
        <taxon>Eurotiomycetes</taxon>
        <taxon>Chaetothyriomycetidae</taxon>
        <taxon>Chaetothyriales</taxon>
        <taxon>Herpotrichiellaceae</taxon>
        <taxon>Exophiala</taxon>
    </lineage>
</organism>
<keyword evidence="7" id="KW-0804">Transcription</keyword>
<sequence length="536" mass="58482">MSAKSALQSRLAAALPIGISLWAYHISTTPSSTSPLFAPVPGEKDEPTLCESHFLAVASPPSNDGKEVLVYAVEILIFSSPKSTTVFVSKADSSGFSSRLNAPKRSPSVIGTIISTFIEFLLEPRLIRSRVVLSLFARSQNQYLFPGSIENKEKHVLDDRQLIKWWCRVLDNVLRKHDEGKSVPCTATAHLLVPGCDKAETRAFFPPSSRQDPPSDPKWINSYPVELLVTDISKPPRHLVPRLPDDPKSRFLDDLDGDFVDDRGQWRSVKTLEQFWEMMSYRQECSAGRLVGFLWLVFSPGRTRHESLNALEKAGQTDRSMEGLNRSEIPTPEASQPLASEKPGLALEPLVDPKAIEKAKTTPPSSPAAGTKGYHAAAFSHENHNNHNGGTISPPSLPRLHQRTTTAEKADSLGTHGEAVLDSNQYQALMDQLLQSDFAGEAVAVESTKLWINKTLEFSGTAGLGYLVTGERTLTLAKGLEQNGPPQVNVLTGIRRKRKVDSISGDNPASSGGGLTSAGQTSNALPDNLVRKRAKE</sequence>
<keyword evidence="6" id="KW-0805">Transcription regulation</keyword>
<dbReference type="GO" id="GO:0032931">
    <property type="term" value="F:histone H3K56 acetyltransferase activity"/>
    <property type="evidence" value="ECO:0007669"/>
    <property type="project" value="TreeGrafter"/>
</dbReference>
<feature type="region of interest" description="Disordered" evidence="10">
    <location>
        <begin position="311"/>
        <end position="343"/>
    </location>
</feature>
<comment type="catalytic activity">
    <reaction evidence="9">
        <text>L-lysyl-[histone] + acetyl-CoA = N(6)-acetyl-L-lysyl-[histone] + CoA + H(+)</text>
        <dbReference type="Rhea" id="RHEA:21992"/>
        <dbReference type="Rhea" id="RHEA-COMP:9845"/>
        <dbReference type="Rhea" id="RHEA-COMP:11338"/>
        <dbReference type="ChEBI" id="CHEBI:15378"/>
        <dbReference type="ChEBI" id="CHEBI:29969"/>
        <dbReference type="ChEBI" id="CHEBI:57287"/>
        <dbReference type="ChEBI" id="CHEBI:57288"/>
        <dbReference type="ChEBI" id="CHEBI:61930"/>
        <dbReference type="EC" id="2.3.1.48"/>
    </reaction>
    <physiologicalReaction direction="left-to-right" evidence="9">
        <dbReference type="Rhea" id="RHEA:21993"/>
    </physiologicalReaction>
</comment>
<reference evidence="11" key="1">
    <citation type="submission" date="2023-01" db="EMBL/GenBank/DDBJ databases">
        <title>Exophiala dermititidis isolated from Cystic Fibrosis Patient.</title>
        <authorList>
            <person name="Kurbessoian T."/>
            <person name="Crocker A."/>
            <person name="Murante D."/>
            <person name="Hogan D.A."/>
            <person name="Stajich J.E."/>
        </authorList>
    </citation>
    <scope>NUCLEOTIDE SEQUENCE</scope>
    <source>
        <strain evidence="11">Ex8</strain>
    </source>
</reference>
<feature type="region of interest" description="Disordered" evidence="10">
    <location>
        <begin position="381"/>
        <end position="413"/>
    </location>
</feature>
<dbReference type="GO" id="GO:0005634">
    <property type="term" value="C:nucleus"/>
    <property type="evidence" value="ECO:0007669"/>
    <property type="project" value="UniProtKB-SubCell"/>
</dbReference>
<comment type="subcellular location">
    <subcellularLocation>
        <location evidence="1">Nucleus</location>
    </subcellularLocation>
</comment>
<keyword evidence="4" id="KW-0227">DNA damage</keyword>
<evidence type="ECO:0000256" key="5">
    <source>
        <dbReference type="ARBA" id="ARBA00022990"/>
    </source>
</evidence>
<evidence type="ECO:0000256" key="1">
    <source>
        <dbReference type="ARBA" id="ARBA00004123"/>
    </source>
</evidence>
<evidence type="ECO:0000256" key="8">
    <source>
        <dbReference type="ARBA" id="ARBA00023242"/>
    </source>
</evidence>
<proteinExistence type="predicted"/>
<evidence type="ECO:0000313" key="11">
    <source>
        <dbReference type="EMBL" id="KAJ8988235.1"/>
    </source>
</evidence>
<evidence type="ECO:0000256" key="7">
    <source>
        <dbReference type="ARBA" id="ARBA00023163"/>
    </source>
</evidence>
<dbReference type="PANTHER" id="PTHR31571">
    <property type="entry name" value="ALTERED INHERITANCE OF MITOCHONDRIA PROTEIN 6"/>
    <property type="match status" value="1"/>
</dbReference>
<dbReference type="Pfam" id="PF08214">
    <property type="entry name" value="HAT_KAT11"/>
    <property type="match status" value="1"/>
</dbReference>
<evidence type="ECO:0000256" key="3">
    <source>
        <dbReference type="ARBA" id="ARBA00022679"/>
    </source>
</evidence>
<keyword evidence="5" id="KW-0007">Acetylation</keyword>
<evidence type="ECO:0000256" key="4">
    <source>
        <dbReference type="ARBA" id="ARBA00022763"/>
    </source>
</evidence>
<evidence type="ECO:0000256" key="10">
    <source>
        <dbReference type="SAM" id="MobiDB-lite"/>
    </source>
</evidence>
<evidence type="ECO:0000313" key="12">
    <source>
        <dbReference type="Proteomes" id="UP001161757"/>
    </source>
</evidence>
<evidence type="ECO:0000256" key="9">
    <source>
        <dbReference type="ARBA" id="ARBA00048940"/>
    </source>
</evidence>
<protein>
    <recommendedName>
        <fullName evidence="2">histone acetyltransferase</fullName>
        <ecNumber evidence="2">2.3.1.48</ecNumber>
    </recommendedName>
</protein>
<dbReference type="InterPro" id="IPR051236">
    <property type="entry name" value="HAT_RTT109-like"/>
</dbReference>
<dbReference type="EC" id="2.3.1.48" evidence="2"/>
<dbReference type="GO" id="GO:0006974">
    <property type="term" value="P:DNA damage response"/>
    <property type="evidence" value="ECO:0007669"/>
    <property type="project" value="UniProtKB-KW"/>
</dbReference>
<dbReference type="PROSITE" id="PS51728">
    <property type="entry name" value="RTT109_HAT"/>
    <property type="match status" value="1"/>
</dbReference>
<feature type="region of interest" description="Disordered" evidence="10">
    <location>
        <begin position="495"/>
        <end position="536"/>
    </location>
</feature>
<evidence type="ECO:0000256" key="2">
    <source>
        <dbReference type="ARBA" id="ARBA00013184"/>
    </source>
</evidence>
<dbReference type="Proteomes" id="UP001161757">
    <property type="component" value="Unassembled WGS sequence"/>
</dbReference>
<evidence type="ECO:0000256" key="6">
    <source>
        <dbReference type="ARBA" id="ARBA00023015"/>
    </source>
</evidence>
<dbReference type="InterPro" id="IPR016849">
    <property type="entry name" value="Rtt109"/>
</dbReference>
<accession>A0AAN6EMU1</accession>
<keyword evidence="3" id="KW-0808">Transferase</keyword>
<dbReference type="InterPro" id="IPR013178">
    <property type="entry name" value="Histone_AcTrfase_Rtt109/CBP"/>
</dbReference>
<dbReference type="GO" id="GO:0006355">
    <property type="term" value="P:regulation of DNA-templated transcription"/>
    <property type="evidence" value="ECO:0007669"/>
    <property type="project" value="InterPro"/>
</dbReference>
<dbReference type="AlphaFoldDB" id="A0AAN6EMU1"/>
<gene>
    <name evidence="11" type="ORF">HRR80_007651</name>
</gene>
<name>A0AAN6EMU1_EXODE</name>
<dbReference type="SMART" id="SM01250">
    <property type="entry name" value="KAT11"/>
    <property type="match status" value="1"/>
</dbReference>
<dbReference type="EMBL" id="JAJGCB010000019">
    <property type="protein sequence ID" value="KAJ8988235.1"/>
    <property type="molecule type" value="Genomic_DNA"/>
</dbReference>
<dbReference type="PANTHER" id="PTHR31571:SF2">
    <property type="entry name" value="HISTONE ACETYLTRANSFERASE RTT109"/>
    <property type="match status" value="1"/>
</dbReference>
<comment type="caution">
    <text evidence="11">The sequence shown here is derived from an EMBL/GenBank/DDBJ whole genome shotgun (WGS) entry which is preliminary data.</text>
</comment>
<keyword evidence="8" id="KW-0539">Nucleus</keyword>